<protein>
    <submittedName>
        <fullName evidence="1">Uncharacterized protein</fullName>
    </submittedName>
</protein>
<organism evidence="1 2">
    <name type="scientific">Algoriphagus aquimarinus</name>
    <dbReference type="NCBI Taxonomy" id="237018"/>
    <lineage>
        <taxon>Bacteria</taxon>
        <taxon>Pseudomonadati</taxon>
        <taxon>Bacteroidota</taxon>
        <taxon>Cytophagia</taxon>
        <taxon>Cytophagales</taxon>
        <taxon>Cyclobacteriaceae</taxon>
        <taxon>Algoriphagus</taxon>
    </lineage>
</organism>
<dbReference type="RefSeq" id="WP_146920703.1">
    <property type="nucleotide sequence ID" value="NZ_VORW01000023.1"/>
</dbReference>
<dbReference type="EMBL" id="VORW01000023">
    <property type="protein sequence ID" value="TXE03734.1"/>
    <property type="molecule type" value="Genomic_DNA"/>
</dbReference>
<proteinExistence type="predicted"/>
<dbReference type="OrthoDB" id="771644at2"/>
<dbReference type="AlphaFoldDB" id="A0A5C7AH58"/>
<accession>A0A5C7AH58</accession>
<name>A0A5C7AH58_9BACT</name>
<evidence type="ECO:0000313" key="1">
    <source>
        <dbReference type="EMBL" id="TXE03734.1"/>
    </source>
</evidence>
<dbReference type="Proteomes" id="UP000321935">
    <property type="component" value="Unassembled WGS sequence"/>
</dbReference>
<reference evidence="1 2" key="1">
    <citation type="submission" date="2019-08" db="EMBL/GenBank/DDBJ databases">
        <title>Genomes sequence of Algoriphagus aquimarinus ACAM450.</title>
        <authorList>
            <person name="Bowman J.P."/>
        </authorList>
    </citation>
    <scope>NUCLEOTIDE SEQUENCE [LARGE SCALE GENOMIC DNA]</scope>
    <source>
        <strain evidence="1 2">ACAM 450</strain>
    </source>
</reference>
<sequence>MSKKSINLLTLVSATLILSNIFSVYINAFTEGIFISYLFQTEKAEFEFWTMPSKGRDAEIMEGHFASFKDAHPEYSDLKLYRTFKRNPLKFWNWYVYLTSERYDYEYQEEIRK</sequence>
<gene>
    <name evidence="1" type="ORF">ESV85_19810</name>
</gene>
<evidence type="ECO:0000313" key="2">
    <source>
        <dbReference type="Proteomes" id="UP000321935"/>
    </source>
</evidence>
<comment type="caution">
    <text evidence="1">The sequence shown here is derived from an EMBL/GenBank/DDBJ whole genome shotgun (WGS) entry which is preliminary data.</text>
</comment>